<dbReference type="HOGENOM" id="CLU_044208_1_1_9"/>
<dbReference type="InterPro" id="IPR032816">
    <property type="entry name" value="VTT_dom"/>
</dbReference>
<dbReference type="InterPro" id="IPR051311">
    <property type="entry name" value="DedA_domain"/>
</dbReference>
<dbReference type="Proteomes" id="UP000033163">
    <property type="component" value="Chromosome I"/>
</dbReference>
<name>A0A0E4HC16_9BACL</name>
<reference evidence="10" key="1">
    <citation type="submission" date="2015-03" db="EMBL/GenBank/DDBJ databases">
        <authorList>
            <person name="Wibberg D."/>
        </authorList>
    </citation>
    <scope>NUCLEOTIDE SEQUENCE [LARGE SCALE GENOMIC DNA]</scope>
</reference>
<evidence type="ECO:0000313" key="9">
    <source>
        <dbReference type="EMBL" id="CQR57152.1"/>
    </source>
</evidence>
<dbReference type="KEGG" id="pri:PRIO_4750"/>
<feature type="transmembrane region" description="Helical" evidence="7">
    <location>
        <begin position="12"/>
        <end position="30"/>
    </location>
</feature>
<evidence type="ECO:0000259" key="8">
    <source>
        <dbReference type="Pfam" id="PF09335"/>
    </source>
</evidence>
<keyword evidence="4 7" id="KW-0812">Transmembrane</keyword>
<protein>
    <submittedName>
        <fullName evidence="9">Alkaline phosphatase-like protein</fullName>
    </submittedName>
</protein>
<evidence type="ECO:0000256" key="4">
    <source>
        <dbReference type="ARBA" id="ARBA00022692"/>
    </source>
</evidence>
<evidence type="ECO:0000256" key="6">
    <source>
        <dbReference type="ARBA" id="ARBA00023136"/>
    </source>
</evidence>
<organism evidence="9 10">
    <name type="scientific">Paenibacillus riograndensis SBR5</name>
    <dbReference type="NCBI Taxonomy" id="1073571"/>
    <lineage>
        <taxon>Bacteria</taxon>
        <taxon>Bacillati</taxon>
        <taxon>Bacillota</taxon>
        <taxon>Bacilli</taxon>
        <taxon>Bacillales</taxon>
        <taxon>Paenibacillaceae</taxon>
        <taxon>Paenibacillus</taxon>
        <taxon>Paenibacillus sonchi group</taxon>
    </lineage>
</organism>
<sequence>MKTWITDIMEQFGYAGIFLMLALENIFPPIPSEVILPFGGFMTTTSGLTIPGVLIASTAGSLLGAAILYWIGRLLEVSRMERIVDRYGKWIRIKKSDIRKADAWFDKYGYWTVLFCRMVPLVRSLISIPAGMSGMKFGLFMLFTTIGTLGWNTLLILLGAALGESWEDIGGYIGTYSSIVYILLAGGILVLGLLYLRKRHTEGKARG</sequence>
<evidence type="ECO:0000313" key="10">
    <source>
        <dbReference type="Proteomes" id="UP000033163"/>
    </source>
</evidence>
<dbReference type="AlphaFoldDB" id="A0A0E4HC16"/>
<proteinExistence type="inferred from homology"/>
<keyword evidence="3" id="KW-1003">Cell membrane</keyword>
<gene>
    <name evidence="9" type="primary">apl</name>
    <name evidence="9" type="ORF">PRIO_4750</name>
</gene>
<dbReference type="PANTHER" id="PTHR42709:SF6">
    <property type="entry name" value="UNDECAPRENYL PHOSPHATE TRANSPORTER A"/>
    <property type="match status" value="1"/>
</dbReference>
<evidence type="ECO:0000256" key="3">
    <source>
        <dbReference type="ARBA" id="ARBA00022475"/>
    </source>
</evidence>
<feature type="domain" description="VTT" evidence="8">
    <location>
        <begin position="30"/>
        <end position="160"/>
    </location>
</feature>
<evidence type="ECO:0000256" key="7">
    <source>
        <dbReference type="SAM" id="Phobius"/>
    </source>
</evidence>
<dbReference type="RefSeq" id="WP_020426533.1">
    <property type="nucleotide sequence ID" value="NZ_AGBD01000160.1"/>
</dbReference>
<dbReference type="PANTHER" id="PTHR42709">
    <property type="entry name" value="ALKALINE PHOSPHATASE LIKE PROTEIN"/>
    <property type="match status" value="1"/>
</dbReference>
<evidence type="ECO:0000256" key="5">
    <source>
        <dbReference type="ARBA" id="ARBA00022989"/>
    </source>
</evidence>
<dbReference type="STRING" id="483937.AMQ84_19320"/>
<dbReference type="EMBL" id="LN831776">
    <property type="protein sequence ID" value="CQR57152.1"/>
    <property type="molecule type" value="Genomic_DNA"/>
</dbReference>
<comment type="similarity">
    <text evidence="2">Belongs to the DedA family.</text>
</comment>
<dbReference type="GO" id="GO:0005886">
    <property type="term" value="C:plasma membrane"/>
    <property type="evidence" value="ECO:0007669"/>
    <property type="project" value="UniProtKB-SubCell"/>
</dbReference>
<dbReference type="Pfam" id="PF09335">
    <property type="entry name" value="VTT_dom"/>
    <property type="match status" value="1"/>
</dbReference>
<comment type="subcellular location">
    <subcellularLocation>
        <location evidence="1">Cell membrane</location>
        <topology evidence="1">Multi-pass membrane protein</topology>
    </subcellularLocation>
</comment>
<accession>A0A0E4HC16</accession>
<keyword evidence="6 7" id="KW-0472">Membrane</keyword>
<feature type="transmembrane region" description="Helical" evidence="7">
    <location>
        <begin position="137"/>
        <end position="161"/>
    </location>
</feature>
<feature type="transmembrane region" description="Helical" evidence="7">
    <location>
        <begin position="173"/>
        <end position="196"/>
    </location>
</feature>
<feature type="transmembrane region" description="Helical" evidence="7">
    <location>
        <begin position="50"/>
        <end position="72"/>
    </location>
</feature>
<keyword evidence="5 7" id="KW-1133">Transmembrane helix</keyword>
<evidence type="ECO:0000256" key="2">
    <source>
        <dbReference type="ARBA" id="ARBA00010792"/>
    </source>
</evidence>
<evidence type="ECO:0000256" key="1">
    <source>
        <dbReference type="ARBA" id="ARBA00004651"/>
    </source>
</evidence>
<dbReference type="PATRIC" id="fig|1073571.4.peg.5105"/>